<dbReference type="GO" id="GO:0003729">
    <property type="term" value="F:mRNA binding"/>
    <property type="evidence" value="ECO:0007669"/>
    <property type="project" value="InterPro"/>
</dbReference>
<feature type="region of interest" description="Disordered" evidence="3">
    <location>
        <begin position="1"/>
        <end position="44"/>
    </location>
</feature>
<feature type="domain" description="RRM" evidence="4">
    <location>
        <begin position="247"/>
        <end position="319"/>
    </location>
</feature>
<dbReference type="RefSeq" id="XP_046061255.1">
    <property type="nucleotide sequence ID" value="XM_046205297.1"/>
</dbReference>
<dbReference type="Pfam" id="PF16842">
    <property type="entry name" value="RRM_occluded"/>
    <property type="match status" value="1"/>
</dbReference>
<dbReference type="InterPro" id="IPR031766">
    <property type="entry name" value="RRM_occluded"/>
</dbReference>
<dbReference type="Proteomes" id="UP000769157">
    <property type="component" value="Unassembled WGS sequence"/>
</dbReference>
<dbReference type="GO" id="GO:0000184">
    <property type="term" value="P:nuclear-transcribed mRNA catabolic process, nonsense-mediated decay"/>
    <property type="evidence" value="ECO:0007669"/>
    <property type="project" value="TreeGrafter"/>
</dbReference>
<dbReference type="SMART" id="SM00360">
    <property type="entry name" value="RRM"/>
    <property type="match status" value="3"/>
</dbReference>
<dbReference type="InterPro" id="IPR050825">
    <property type="entry name" value="RBM42_RBP45_47-like"/>
</dbReference>
<dbReference type="PANTHER" id="PTHR47640">
    <property type="entry name" value="TRNA SELENOCYSTEINE 1-ASSOCIATED PROTEIN 1-RELATED-RELATED"/>
    <property type="match status" value="1"/>
</dbReference>
<keyword evidence="1 2" id="KW-0694">RNA-binding</keyword>
<evidence type="ECO:0000256" key="3">
    <source>
        <dbReference type="SAM" id="MobiDB-lite"/>
    </source>
</evidence>
<reference evidence="5" key="2">
    <citation type="submission" date="2021-01" db="EMBL/GenBank/DDBJ databases">
        <authorList>
            <person name="Schikora-Tamarit M.A."/>
        </authorList>
    </citation>
    <scope>NUCLEOTIDE SEQUENCE</scope>
    <source>
        <strain evidence="5">CBS6075</strain>
    </source>
</reference>
<evidence type="ECO:0000313" key="5">
    <source>
        <dbReference type="EMBL" id="KAH3666051.1"/>
    </source>
</evidence>
<dbReference type="GO" id="GO:0043488">
    <property type="term" value="P:regulation of mRNA stability"/>
    <property type="evidence" value="ECO:0007669"/>
    <property type="project" value="TreeGrafter"/>
</dbReference>
<dbReference type="Gene3D" id="3.30.70.330">
    <property type="match status" value="3"/>
</dbReference>
<dbReference type="InterPro" id="IPR012677">
    <property type="entry name" value="Nucleotide-bd_a/b_plait_sf"/>
</dbReference>
<dbReference type="InterPro" id="IPR035979">
    <property type="entry name" value="RBD_domain_sf"/>
</dbReference>
<feature type="domain" description="RRM" evidence="4">
    <location>
        <begin position="52"/>
        <end position="130"/>
    </location>
</feature>
<dbReference type="OrthoDB" id="8093034at2759"/>
<name>A0A9P8T5L5_9ASCO</name>
<evidence type="ECO:0000256" key="2">
    <source>
        <dbReference type="PROSITE-ProRule" id="PRU00176"/>
    </source>
</evidence>
<dbReference type="AlphaFoldDB" id="A0A9P8T5L5"/>
<dbReference type="Pfam" id="PF00076">
    <property type="entry name" value="RRM_1"/>
    <property type="match status" value="2"/>
</dbReference>
<organism evidence="5 6">
    <name type="scientific">Ogataea philodendri</name>
    <dbReference type="NCBI Taxonomy" id="1378263"/>
    <lineage>
        <taxon>Eukaryota</taxon>
        <taxon>Fungi</taxon>
        <taxon>Dikarya</taxon>
        <taxon>Ascomycota</taxon>
        <taxon>Saccharomycotina</taxon>
        <taxon>Pichiomycetes</taxon>
        <taxon>Pichiales</taxon>
        <taxon>Pichiaceae</taxon>
        <taxon>Ogataea</taxon>
    </lineage>
</organism>
<dbReference type="SUPFAM" id="SSF54928">
    <property type="entry name" value="RNA-binding domain, RBD"/>
    <property type="match status" value="2"/>
</dbReference>
<accession>A0A9P8T5L5</accession>
<dbReference type="PANTHER" id="PTHR47640:SF5">
    <property type="entry name" value="RRM DOMAIN-CONTAINING PROTEIN"/>
    <property type="match status" value="1"/>
</dbReference>
<keyword evidence="6" id="KW-1185">Reference proteome</keyword>
<evidence type="ECO:0000256" key="1">
    <source>
        <dbReference type="ARBA" id="ARBA00022884"/>
    </source>
</evidence>
<proteinExistence type="predicted"/>
<dbReference type="GO" id="GO:0010494">
    <property type="term" value="C:cytoplasmic stress granule"/>
    <property type="evidence" value="ECO:0007669"/>
    <property type="project" value="TreeGrafter"/>
</dbReference>
<dbReference type="GO" id="GO:0034063">
    <property type="term" value="P:stress granule assembly"/>
    <property type="evidence" value="ECO:0007669"/>
    <property type="project" value="TreeGrafter"/>
</dbReference>
<dbReference type="CDD" id="cd00590">
    <property type="entry name" value="RRM_SF"/>
    <property type="match status" value="1"/>
</dbReference>
<reference evidence="5" key="1">
    <citation type="journal article" date="2021" name="Open Biol.">
        <title>Shared evolutionary footprints suggest mitochondrial oxidative damage underlies multiple complex I losses in fungi.</title>
        <authorList>
            <person name="Schikora-Tamarit M.A."/>
            <person name="Marcet-Houben M."/>
            <person name="Nosek J."/>
            <person name="Gabaldon T."/>
        </authorList>
    </citation>
    <scope>NUCLEOTIDE SEQUENCE</scope>
    <source>
        <strain evidence="5">CBS6075</strain>
    </source>
</reference>
<dbReference type="EMBL" id="JAEUBE010000295">
    <property type="protein sequence ID" value="KAH3666051.1"/>
    <property type="molecule type" value="Genomic_DNA"/>
</dbReference>
<gene>
    <name evidence="5" type="ORF">OGAPHI_004240</name>
</gene>
<evidence type="ECO:0000313" key="6">
    <source>
        <dbReference type="Proteomes" id="UP000769157"/>
    </source>
</evidence>
<comment type="caution">
    <text evidence="5">The sequence shown here is derived from an EMBL/GenBank/DDBJ whole genome shotgun (WGS) entry which is preliminary data.</text>
</comment>
<dbReference type="PROSITE" id="PS50102">
    <property type="entry name" value="RRM"/>
    <property type="match status" value="3"/>
</dbReference>
<dbReference type="InterPro" id="IPR000504">
    <property type="entry name" value="RRM_dom"/>
</dbReference>
<evidence type="ECO:0000259" key="4">
    <source>
        <dbReference type="PROSITE" id="PS50102"/>
    </source>
</evidence>
<dbReference type="GeneID" id="70236205"/>
<feature type="domain" description="RRM" evidence="4">
    <location>
        <begin position="140"/>
        <end position="218"/>
    </location>
</feature>
<protein>
    <recommendedName>
        <fullName evidence="4">RRM domain-containing protein</fullName>
    </recommendedName>
</protein>
<sequence length="326" mass="35753">MESGNTLEQTPVGEPSASPPAPMETPVTSAEPEEQLVSPASATEGGRKLSATTIYVGGIHHSITETALKGLFSSYGSFVRSIKLLADKNRSGFNYSFIEFESHSAAQTAFSSLNGAVLEGYPLTISWAFRTQQSKTTSSYNLFVGDLSPEVDDESLSSAFGHFQSLIQASVMWDMKSGYSRGYGFVSFANLDDATKCLETMSGAPICGRPVRLNWATRNVPRHEKNLQLPKHSLPVSPTFLPQTWNTTIYLGNLPRSVSQNDLILLLQNFGYIVDFQHLSEKSCAFVKYDSHAHAASALMQLANMAIQGRPLKCGWGKQKVVYRRH</sequence>